<accession>A0ACC0BEK8</accession>
<dbReference type="EMBL" id="CM044703">
    <property type="protein sequence ID" value="KAI5671022.1"/>
    <property type="molecule type" value="Genomic_DNA"/>
</dbReference>
<evidence type="ECO:0000313" key="1">
    <source>
        <dbReference type="EMBL" id="KAI5671022.1"/>
    </source>
</evidence>
<reference evidence="2" key="1">
    <citation type="journal article" date="2023" name="Nat. Plants">
        <title>Single-cell RNA sequencing provides a high-resolution roadmap for understanding the multicellular compartmentation of specialized metabolism.</title>
        <authorList>
            <person name="Sun S."/>
            <person name="Shen X."/>
            <person name="Li Y."/>
            <person name="Li Y."/>
            <person name="Wang S."/>
            <person name="Li R."/>
            <person name="Zhang H."/>
            <person name="Shen G."/>
            <person name="Guo B."/>
            <person name="Wei J."/>
            <person name="Xu J."/>
            <person name="St-Pierre B."/>
            <person name="Chen S."/>
            <person name="Sun C."/>
        </authorList>
    </citation>
    <scope>NUCLEOTIDE SEQUENCE [LARGE SCALE GENOMIC DNA]</scope>
</reference>
<gene>
    <name evidence="1" type="ORF">M9H77_11386</name>
</gene>
<protein>
    <submittedName>
        <fullName evidence="1">Uncharacterized protein</fullName>
    </submittedName>
</protein>
<sequence length="490" mass="57194">MDLFEESLQENIGFECHEDLNTFEKFLEPEEYIDLGYLFITDRIFSSNVELGEWAKQTAINVNTYLILTRYQRSRALDRLPYVTLACERGGSVKKYKKLIVDNEEEEIPKKKAWTLWDEKMLQDLRRSSCNRPSSSGRVMFHLAIYYNFFKNKTLVVQLEEPDVGKNTVEEVLRLSVERGYTVFHRNREDSNVLSDIVVAHPTSIAMIRTWLYVLIMDTTYKTNKYNMSLLECVGMTPTGKNFTWQQLLCAMNRERHTDEFFNQSSTYILHMLCQMIRGLDISSVAFWGRNNEPGRERTFCVEAVAINVSRQGQIAEIKYTLEISKLKEKYGAKSNPIMKNLSNKISHLGLKKIIDELKKACQMVEEPGSNYLHYLRKSYGLPCACELVNRCQYLIPIQEEDVHIFWRKLEIGYGIPEEHDRDMKSEMRDLTSLLQEISTGPISNVREVRQIIEGVIYPVLHDDPCQPLSTPPRDYSHERTTEDEFYQKG</sequence>
<dbReference type="Proteomes" id="UP001060085">
    <property type="component" value="Linkage Group LG03"/>
</dbReference>
<organism evidence="1 2">
    <name type="scientific">Catharanthus roseus</name>
    <name type="common">Madagascar periwinkle</name>
    <name type="synonym">Vinca rosea</name>
    <dbReference type="NCBI Taxonomy" id="4058"/>
    <lineage>
        <taxon>Eukaryota</taxon>
        <taxon>Viridiplantae</taxon>
        <taxon>Streptophyta</taxon>
        <taxon>Embryophyta</taxon>
        <taxon>Tracheophyta</taxon>
        <taxon>Spermatophyta</taxon>
        <taxon>Magnoliopsida</taxon>
        <taxon>eudicotyledons</taxon>
        <taxon>Gunneridae</taxon>
        <taxon>Pentapetalae</taxon>
        <taxon>asterids</taxon>
        <taxon>lamiids</taxon>
        <taxon>Gentianales</taxon>
        <taxon>Apocynaceae</taxon>
        <taxon>Rauvolfioideae</taxon>
        <taxon>Vinceae</taxon>
        <taxon>Catharanthinae</taxon>
        <taxon>Catharanthus</taxon>
    </lineage>
</organism>
<proteinExistence type="predicted"/>
<evidence type="ECO:0000313" key="2">
    <source>
        <dbReference type="Proteomes" id="UP001060085"/>
    </source>
</evidence>
<comment type="caution">
    <text evidence="1">The sequence shown here is derived from an EMBL/GenBank/DDBJ whole genome shotgun (WGS) entry which is preliminary data.</text>
</comment>
<name>A0ACC0BEK8_CATRO</name>
<keyword evidence="2" id="KW-1185">Reference proteome</keyword>